<dbReference type="Proteomes" id="UP000646827">
    <property type="component" value="Unassembled WGS sequence"/>
</dbReference>
<feature type="region of interest" description="Disordered" evidence="2">
    <location>
        <begin position="1"/>
        <end position="80"/>
    </location>
</feature>
<feature type="coiled-coil region" evidence="1">
    <location>
        <begin position="133"/>
        <end position="167"/>
    </location>
</feature>
<comment type="caution">
    <text evidence="3">The sequence shown here is derived from an EMBL/GenBank/DDBJ whole genome shotgun (WGS) entry which is preliminary data.</text>
</comment>
<feature type="compositionally biased region" description="Basic residues" evidence="2">
    <location>
        <begin position="1"/>
        <end position="11"/>
    </location>
</feature>
<dbReference type="OrthoDB" id="10411097at2759"/>
<feature type="coiled-coil region" evidence="1">
    <location>
        <begin position="227"/>
        <end position="294"/>
    </location>
</feature>
<evidence type="ECO:0000256" key="1">
    <source>
        <dbReference type="SAM" id="Coils"/>
    </source>
</evidence>
<accession>A0A8H7VLC3</accession>
<keyword evidence="4" id="KW-1185">Reference proteome</keyword>
<sequence length="314" mass="36276">MSGSRFSKRLRNLSPSPQSDLDELNHERRKQIHIQKTIQDSQSEKIVQQQQQQPESVERSSHNVTVRVQERNEEEQDLLKTVVSPPKLMYKKAAKFYTEQQHQQPSIQAILGYSQQAESSTMAQARNISGRSNQKEEQLVKKKNLEIQQKSDEFKEIEDSADDLKIDKSQSKGKYVPKKNTIKASKSLTTALQEVVKMIPDKRKQKNPSYSSNVVVSSNNSLLLNGIQELRSTVVAQREKLEDLFKELKKFKSSLTQEDGSIRDLKDEPTKQRLQELIDQYNEYTNNNLVQEELLNPTIELLKVMIDQLSYCIQ</sequence>
<evidence type="ECO:0000256" key="2">
    <source>
        <dbReference type="SAM" id="MobiDB-lite"/>
    </source>
</evidence>
<keyword evidence="1" id="KW-0175">Coiled coil</keyword>
<reference evidence="3 4" key="1">
    <citation type="submission" date="2020-12" db="EMBL/GenBank/DDBJ databases">
        <title>Metabolic potential, ecology and presence of endohyphal bacteria is reflected in genomic diversity of Mucoromycotina.</title>
        <authorList>
            <person name="Muszewska A."/>
            <person name="Okrasinska A."/>
            <person name="Steczkiewicz K."/>
            <person name="Drgas O."/>
            <person name="Orlowska M."/>
            <person name="Perlinska-Lenart U."/>
            <person name="Aleksandrzak-Piekarczyk T."/>
            <person name="Szatraj K."/>
            <person name="Zielenkiewicz U."/>
            <person name="Pilsyk S."/>
            <person name="Malc E."/>
            <person name="Mieczkowski P."/>
            <person name="Kruszewska J.S."/>
            <person name="Biernat P."/>
            <person name="Pawlowska J."/>
        </authorList>
    </citation>
    <scope>NUCLEOTIDE SEQUENCE [LARGE SCALE GENOMIC DNA]</scope>
    <source>
        <strain evidence="3 4">CBS 142.35</strain>
    </source>
</reference>
<evidence type="ECO:0000313" key="4">
    <source>
        <dbReference type="Proteomes" id="UP000646827"/>
    </source>
</evidence>
<feature type="compositionally biased region" description="Low complexity" evidence="2">
    <location>
        <begin position="39"/>
        <end position="55"/>
    </location>
</feature>
<dbReference type="EMBL" id="JAEPRB010000208">
    <property type="protein sequence ID" value="KAG2218844.1"/>
    <property type="molecule type" value="Genomic_DNA"/>
</dbReference>
<name>A0A8H7VLC3_9FUNG</name>
<evidence type="ECO:0000313" key="3">
    <source>
        <dbReference type="EMBL" id="KAG2218844.1"/>
    </source>
</evidence>
<protein>
    <submittedName>
        <fullName evidence="3">Uncharacterized protein</fullName>
    </submittedName>
</protein>
<proteinExistence type="predicted"/>
<dbReference type="AlphaFoldDB" id="A0A8H7VLC3"/>
<gene>
    <name evidence="3" type="ORF">INT45_007611</name>
</gene>
<organism evidence="3 4">
    <name type="scientific">Circinella minor</name>
    <dbReference type="NCBI Taxonomy" id="1195481"/>
    <lineage>
        <taxon>Eukaryota</taxon>
        <taxon>Fungi</taxon>
        <taxon>Fungi incertae sedis</taxon>
        <taxon>Mucoromycota</taxon>
        <taxon>Mucoromycotina</taxon>
        <taxon>Mucoromycetes</taxon>
        <taxon>Mucorales</taxon>
        <taxon>Lichtheimiaceae</taxon>
        <taxon>Circinella</taxon>
    </lineage>
</organism>